<reference evidence="1" key="1">
    <citation type="journal article" date="2021" name="Environ. Microbiol.">
        <title>Gene family expansions and transcriptome signatures uncover fungal adaptations to wood decay.</title>
        <authorList>
            <person name="Hage H."/>
            <person name="Miyauchi S."/>
            <person name="Viragh M."/>
            <person name="Drula E."/>
            <person name="Min B."/>
            <person name="Chaduli D."/>
            <person name="Navarro D."/>
            <person name="Favel A."/>
            <person name="Norest M."/>
            <person name="Lesage-Meessen L."/>
            <person name="Balint B."/>
            <person name="Merenyi Z."/>
            <person name="de Eugenio L."/>
            <person name="Morin E."/>
            <person name="Martinez A.T."/>
            <person name="Baldrian P."/>
            <person name="Stursova M."/>
            <person name="Martinez M.J."/>
            <person name="Novotny C."/>
            <person name="Magnuson J.K."/>
            <person name="Spatafora J.W."/>
            <person name="Maurice S."/>
            <person name="Pangilinan J."/>
            <person name="Andreopoulos W."/>
            <person name="LaButti K."/>
            <person name="Hundley H."/>
            <person name="Na H."/>
            <person name="Kuo A."/>
            <person name="Barry K."/>
            <person name="Lipzen A."/>
            <person name="Henrissat B."/>
            <person name="Riley R."/>
            <person name="Ahrendt S."/>
            <person name="Nagy L.G."/>
            <person name="Grigoriev I.V."/>
            <person name="Martin F."/>
            <person name="Rosso M.N."/>
        </authorList>
    </citation>
    <scope>NUCLEOTIDE SEQUENCE</scope>
    <source>
        <strain evidence="1">CBS 384.51</strain>
    </source>
</reference>
<dbReference type="EMBL" id="MU274904">
    <property type="protein sequence ID" value="KAI0092085.1"/>
    <property type="molecule type" value="Genomic_DNA"/>
</dbReference>
<dbReference type="Proteomes" id="UP001055072">
    <property type="component" value="Unassembled WGS sequence"/>
</dbReference>
<protein>
    <submittedName>
        <fullName evidence="1">Uncharacterized protein</fullName>
    </submittedName>
</protein>
<comment type="caution">
    <text evidence="1">The sequence shown here is derived from an EMBL/GenBank/DDBJ whole genome shotgun (WGS) entry which is preliminary data.</text>
</comment>
<name>A0ACB8UCS5_9APHY</name>
<accession>A0ACB8UCS5</accession>
<evidence type="ECO:0000313" key="2">
    <source>
        <dbReference type="Proteomes" id="UP001055072"/>
    </source>
</evidence>
<sequence>MSTHPDANDDFSDAPKPRQIRLNIPSRFYLLPGSAILLGLTLGFVRGSRTASLRFLAENVHHAPTTVQGWYFYNKTKNYRVIMGGLKEAGVEAVKLGTTAAGWVCFEEGMGRVGEKVPWAGEFKEVVAGTGTGAVFALAYRLPRKAATRAVVLGIMVGCAMRGLRWSQEHLRSHAQARAAELEAAAAEGRAEVVEDIKQVSKTISK</sequence>
<evidence type="ECO:0000313" key="1">
    <source>
        <dbReference type="EMBL" id="KAI0092085.1"/>
    </source>
</evidence>
<organism evidence="1 2">
    <name type="scientific">Irpex rosettiformis</name>
    <dbReference type="NCBI Taxonomy" id="378272"/>
    <lineage>
        <taxon>Eukaryota</taxon>
        <taxon>Fungi</taxon>
        <taxon>Dikarya</taxon>
        <taxon>Basidiomycota</taxon>
        <taxon>Agaricomycotina</taxon>
        <taxon>Agaricomycetes</taxon>
        <taxon>Polyporales</taxon>
        <taxon>Irpicaceae</taxon>
        <taxon>Irpex</taxon>
    </lineage>
</organism>
<keyword evidence="2" id="KW-1185">Reference proteome</keyword>
<gene>
    <name evidence="1" type="ORF">BDY19DRAFT_928245</name>
</gene>
<proteinExistence type="predicted"/>